<dbReference type="InterPro" id="IPR005303">
    <property type="entry name" value="MOCOS_middle"/>
</dbReference>
<reference evidence="3" key="2">
    <citation type="submission" date="2016-04" db="EMBL/GenBank/DDBJ databases">
        <title>First Complete Genome Sequence of a Subdivision 6 Acidobacterium.</title>
        <authorList>
            <person name="Huang S."/>
            <person name="Vieira S."/>
            <person name="Bunk B."/>
            <person name="Riedel T."/>
            <person name="Sproeer C."/>
            <person name="Overmann J."/>
        </authorList>
    </citation>
    <scope>NUCLEOTIDE SEQUENCE [LARGE SCALE GENOMIC DNA]</scope>
    <source>
        <strain evidence="3">DSM 100886 HEG_-6_39</strain>
    </source>
</reference>
<dbReference type="RefSeq" id="WP_110174583.1">
    <property type="nucleotide sequence ID" value="NZ_CP015136.1"/>
</dbReference>
<dbReference type="Proteomes" id="UP000076079">
    <property type="component" value="Chromosome"/>
</dbReference>
<dbReference type="Pfam" id="PF03476">
    <property type="entry name" value="MOSC_N"/>
    <property type="match status" value="1"/>
</dbReference>
<organism evidence="2 3">
    <name type="scientific">Luteitalea pratensis</name>
    <dbReference type="NCBI Taxonomy" id="1855912"/>
    <lineage>
        <taxon>Bacteria</taxon>
        <taxon>Pseudomonadati</taxon>
        <taxon>Acidobacteriota</taxon>
        <taxon>Vicinamibacteria</taxon>
        <taxon>Vicinamibacterales</taxon>
        <taxon>Vicinamibacteraceae</taxon>
        <taxon>Luteitalea</taxon>
    </lineage>
</organism>
<feature type="domain" description="Molybdenum cofactor sulfurase middle" evidence="1">
    <location>
        <begin position="4"/>
        <end position="65"/>
    </location>
</feature>
<gene>
    <name evidence="2" type="ORF">LuPra_01640</name>
</gene>
<dbReference type="OrthoDB" id="581532at2"/>
<evidence type="ECO:0000313" key="3">
    <source>
        <dbReference type="Proteomes" id="UP000076079"/>
    </source>
</evidence>
<sequence>MTLHVAGVWRYPVKTLAGERVSTAVIGPDGIHADRLVQVRGPEGVRTARRHYRLLGLRGTLGPDDRPRISGHRWDSPDALALVKAAGGDDAWLEEAHRTERFGY</sequence>
<dbReference type="AlphaFoldDB" id="A0A143PJL6"/>
<evidence type="ECO:0000259" key="1">
    <source>
        <dbReference type="Pfam" id="PF03476"/>
    </source>
</evidence>
<accession>A0A143PJL6</accession>
<dbReference type="EMBL" id="CP015136">
    <property type="protein sequence ID" value="AMY08440.1"/>
    <property type="molecule type" value="Genomic_DNA"/>
</dbReference>
<keyword evidence="3" id="KW-1185">Reference proteome</keyword>
<protein>
    <recommendedName>
        <fullName evidence="1">Molybdenum cofactor sulfurase middle domain-containing protein</fullName>
    </recommendedName>
</protein>
<reference evidence="2 3" key="1">
    <citation type="journal article" date="2016" name="Genome Announc.">
        <title>First Complete Genome Sequence of a Subdivision 6 Acidobacterium Strain.</title>
        <authorList>
            <person name="Huang S."/>
            <person name="Vieira S."/>
            <person name="Bunk B."/>
            <person name="Riedel T."/>
            <person name="Sproer C."/>
            <person name="Overmann J."/>
        </authorList>
    </citation>
    <scope>NUCLEOTIDE SEQUENCE [LARGE SCALE GENOMIC DNA]</scope>
    <source>
        <strain evidence="3">DSM 100886 HEG_-6_39</strain>
    </source>
</reference>
<proteinExistence type="predicted"/>
<evidence type="ECO:0000313" key="2">
    <source>
        <dbReference type="EMBL" id="AMY08440.1"/>
    </source>
</evidence>
<dbReference type="KEGG" id="abac:LuPra_01640"/>
<name>A0A143PJL6_LUTPR</name>